<accession>A0A2T3GBP1</accession>
<dbReference type="Pfam" id="PF13692">
    <property type="entry name" value="Glyco_trans_1_4"/>
    <property type="match status" value="1"/>
</dbReference>
<evidence type="ECO:0000259" key="3">
    <source>
        <dbReference type="Pfam" id="PF13439"/>
    </source>
</evidence>
<dbReference type="PANTHER" id="PTHR45947">
    <property type="entry name" value="SULFOQUINOVOSYL TRANSFERASE SQD2"/>
    <property type="match status" value="1"/>
</dbReference>
<evidence type="ECO:0000256" key="2">
    <source>
        <dbReference type="ARBA" id="ARBA00022679"/>
    </source>
</evidence>
<dbReference type="Gene3D" id="3.40.50.2000">
    <property type="entry name" value="Glycogen Phosphorylase B"/>
    <property type="match status" value="2"/>
</dbReference>
<evidence type="ECO:0000313" key="4">
    <source>
        <dbReference type="EMBL" id="PST46893.1"/>
    </source>
</evidence>
<feature type="domain" description="Glycosyltransferase subfamily 4-like N-terminal" evidence="3">
    <location>
        <begin position="63"/>
        <end position="253"/>
    </location>
</feature>
<evidence type="ECO:0000313" key="5">
    <source>
        <dbReference type="Proteomes" id="UP000240228"/>
    </source>
</evidence>
<protein>
    <recommendedName>
        <fullName evidence="3">Glycosyltransferase subfamily 4-like N-terminal domain-containing protein</fullName>
    </recommendedName>
</protein>
<dbReference type="EMBL" id="NWTX01000003">
    <property type="protein sequence ID" value="PST46893.1"/>
    <property type="molecule type" value="Genomic_DNA"/>
</dbReference>
<dbReference type="Proteomes" id="UP000240228">
    <property type="component" value="Unassembled WGS sequence"/>
</dbReference>
<dbReference type="GO" id="GO:0016758">
    <property type="term" value="F:hexosyltransferase activity"/>
    <property type="evidence" value="ECO:0007669"/>
    <property type="project" value="TreeGrafter"/>
</dbReference>
<gene>
    <name evidence="4" type="ORF">CPA40_02710</name>
</gene>
<dbReference type="PANTHER" id="PTHR45947:SF3">
    <property type="entry name" value="SULFOQUINOVOSYL TRANSFERASE SQD2"/>
    <property type="match status" value="1"/>
</dbReference>
<name>A0A2T3GBP1_9BIFI</name>
<dbReference type="Pfam" id="PF13439">
    <property type="entry name" value="Glyco_transf_4"/>
    <property type="match status" value="1"/>
</dbReference>
<organism evidence="4 5">
    <name type="scientific">Bifidobacterium callitrichos</name>
    <dbReference type="NCBI Taxonomy" id="762209"/>
    <lineage>
        <taxon>Bacteria</taxon>
        <taxon>Bacillati</taxon>
        <taxon>Actinomycetota</taxon>
        <taxon>Actinomycetes</taxon>
        <taxon>Bifidobacteriales</taxon>
        <taxon>Bifidobacteriaceae</taxon>
        <taxon>Bifidobacterium</taxon>
    </lineage>
</organism>
<dbReference type="InterPro" id="IPR028098">
    <property type="entry name" value="Glyco_trans_4-like_N"/>
</dbReference>
<dbReference type="GO" id="GO:1901137">
    <property type="term" value="P:carbohydrate derivative biosynthetic process"/>
    <property type="evidence" value="ECO:0007669"/>
    <property type="project" value="UniProtKB-ARBA"/>
</dbReference>
<keyword evidence="1" id="KW-0328">Glycosyltransferase</keyword>
<keyword evidence="5" id="KW-1185">Reference proteome</keyword>
<keyword evidence="2" id="KW-0808">Transferase</keyword>
<comment type="caution">
    <text evidence="4">The sequence shown here is derived from an EMBL/GenBank/DDBJ whole genome shotgun (WGS) entry which is preliminary data.</text>
</comment>
<dbReference type="InterPro" id="IPR050194">
    <property type="entry name" value="Glycosyltransferase_grp1"/>
</dbReference>
<dbReference type="CDD" id="cd03814">
    <property type="entry name" value="GT4-like"/>
    <property type="match status" value="1"/>
</dbReference>
<evidence type="ECO:0000256" key="1">
    <source>
        <dbReference type="ARBA" id="ARBA00022676"/>
    </source>
</evidence>
<proteinExistence type="predicted"/>
<reference evidence="4 5" key="2">
    <citation type="submission" date="2018-03" db="EMBL/GenBank/DDBJ databases">
        <title>The comparative genomics of Bifidobacterium callitrichos reflects dietary carbohydrate utilization within the common marmoset gut.</title>
        <authorList>
            <person name="Rani A."/>
        </authorList>
    </citation>
    <scope>NUCLEOTIDE SEQUENCE [LARGE SCALE GENOMIC DNA]</scope>
    <source>
        <strain evidence="4 5">UMA51805</strain>
    </source>
</reference>
<sequence length="453" mass="49078">MGVNTVVPPARRGDTAFRLGFVTVIDTAPHPLSSIQPPTHQTAYEERKLSVLVVSESSLEQTNGVSGSVKHILDRFCERGFDAHVISPQPAPDDGEYDGYNVDTTPSWPIQNFNVAVPTKTSVIRLIKELPRPDVIHVAAPISKLGHAALIAGEEMGVPTVAIYQTDVAQYARRFVREALDGVVDGVMPKHTGWLRKVSKASGESAEQIVGARIAQMHNMATLTLAPTTQAAERLESFGVAPDLIRQWGRGVDSWLFNPRRRERAEVRQLHDKWSGGTALPVIGYVGRLAPEKQVERLAALDGLGMRLVIVGGGPCEEELQELLPHAVFTGMLHGDELADAYAALDVFVHTGAEETFGQTIQEAMASGLPVVAPAAGGPLDLVSDGRTGLLFDPDDEEDLRSCVERLIEDPTLRETMGFNGLAAVKSRTWPALVDQLIGYYRLAAELQMAHAA</sequence>
<dbReference type="AlphaFoldDB" id="A0A2T3GBP1"/>
<dbReference type="SUPFAM" id="SSF53756">
    <property type="entry name" value="UDP-Glycosyltransferase/glycogen phosphorylase"/>
    <property type="match status" value="1"/>
</dbReference>
<reference evidence="5" key="1">
    <citation type="submission" date="2017-09" db="EMBL/GenBank/DDBJ databases">
        <authorList>
            <person name="Sela D.A."/>
            <person name="Albert K."/>
        </authorList>
    </citation>
    <scope>NUCLEOTIDE SEQUENCE [LARGE SCALE GENOMIC DNA]</scope>
    <source>
        <strain evidence="5">UMA51805</strain>
    </source>
</reference>